<gene>
    <name evidence="3" type="ORF">B0I33_102590</name>
</gene>
<dbReference type="OrthoDB" id="3902805at2"/>
<dbReference type="InterPro" id="IPR003337">
    <property type="entry name" value="Trehalose_PPase"/>
</dbReference>
<dbReference type="Proteomes" id="UP000238362">
    <property type="component" value="Unassembled WGS sequence"/>
</dbReference>
<dbReference type="Pfam" id="PF19291">
    <property type="entry name" value="TREH_N"/>
    <property type="match status" value="1"/>
</dbReference>
<reference evidence="3 4" key="1">
    <citation type="submission" date="2018-03" db="EMBL/GenBank/DDBJ databases">
        <title>Genomic Encyclopedia of Type Strains, Phase III (KMG-III): the genomes of soil and plant-associated and newly described type strains.</title>
        <authorList>
            <person name="Whitman W."/>
        </authorList>
    </citation>
    <scope>NUCLEOTIDE SEQUENCE [LARGE SCALE GENOMIC DNA]</scope>
    <source>
        <strain evidence="3 4">CGMCC 4.7125</strain>
    </source>
</reference>
<evidence type="ECO:0000259" key="1">
    <source>
        <dbReference type="Pfam" id="PF00723"/>
    </source>
</evidence>
<dbReference type="Gene3D" id="3.40.50.1000">
    <property type="entry name" value="HAD superfamily/HAD-like"/>
    <property type="match status" value="1"/>
</dbReference>
<dbReference type="InterPro" id="IPR011613">
    <property type="entry name" value="GH15-like"/>
</dbReference>
<dbReference type="InterPro" id="IPR036412">
    <property type="entry name" value="HAD-like_sf"/>
</dbReference>
<dbReference type="SUPFAM" id="SSF48208">
    <property type="entry name" value="Six-hairpin glycosidases"/>
    <property type="match status" value="1"/>
</dbReference>
<dbReference type="Pfam" id="PF00723">
    <property type="entry name" value="Glyco_hydro_15"/>
    <property type="match status" value="1"/>
</dbReference>
<dbReference type="InterPro" id="IPR008928">
    <property type="entry name" value="6-hairpin_glycosidase_sf"/>
</dbReference>
<dbReference type="AlphaFoldDB" id="A0A2T0M1K5"/>
<dbReference type="Gene3D" id="3.30.70.1020">
    <property type="entry name" value="Trehalose-6-phosphate phosphatase related protein, domain 2"/>
    <property type="match status" value="1"/>
</dbReference>
<dbReference type="GO" id="GO:0004553">
    <property type="term" value="F:hydrolase activity, hydrolyzing O-glycosyl compounds"/>
    <property type="evidence" value="ECO:0007669"/>
    <property type="project" value="UniProtKB-ARBA"/>
</dbReference>
<dbReference type="InterPro" id="IPR045582">
    <property type="entry name" value="Trehalase-like_N"/>
</dbReference>
<proteinExistence type="predicted"/>
<dbReference type="Gene3D" id="1.50.10.10">
    <property type="match status" value="1"/>
</dbReference>
<feature type="domain" description="Trehalase-like N-terminal" evidence="2">
    <location>
        <begin position="251"/>
        <end position="462"/>
    </location>
</feature>
<dbReference type="Pfam" id="PF02358">
    <property type="entry name" value="Trehalose_PPase"/>
    <property type="match status" value="1"/>
</dbReference>
<dbReference type="NCBIfam" id="TIGR00685">
    <property type="entry name" value="T6PP"/>
    <property type="match status" value="1"/>
</dbReference>
<comment type="caution">
    <text evidence="3">The sequence shown here is derived from an EMBL/GenBank/DDBJ whole genome shotgun (WGS) entry which is preliminary data.</text>
</comment>
<dbReference type="RefSeq" id="WP_106177552.1">
    <property type="nucleotide sequence ID" value="NZ_PVNH01000002.1"/>
</dbReference>
<dbReference type="CDD" id="cd01627">
    <property type="entry name" value="HAD_TPP"/>
    <property type="match status" value="1"/>
</dbReference>
<dbReference type="GO" id="GO:0005992">
    <property type="term" value="P:trehalose biosynthetic process"/>
    <property type="evidence" value="ECO:0007669"/>
    <property type="project" value="InterPro"/>
</dbReference>
<dbReference type="PANTHER" id="PTHR31616:SF0">
    <property type="entry name" value="GLUCAN 1,4-ALPHA-GLUCOSIDASE"/>
    <property type="match status" value="1"/>
</dbReference>
<protein>
    <submittedName>
        <fullName evidence="3">Trehalose-phosphatase</fullName>
    </submittedName>
</protein>
<evidence type="ECO:0000259" key="2">
    <source>
        <dbReference type="Pfam" id="PF19291"/>
    </source>
</evidence>
<dbReference type="SUPFAM" id="SSF56784">
    <property type="entry name" value="HAD-like"/>
    <property type="match status" value="1"/>
</dbReference>
<sequence>MTAEALPAELRRAIVQIARTPRLLVACDYDGTLAPITANPDEARPRPESVFALRSLAGLHETTTAVISGRALRDLATLSRLPAEVHLVGSHGSEFDIGFVHELDPEARRLHRRLEQELERITEGVPGASLEAKPASIAVHVRRAERDAAHRILQEVHNGPSTWEGVSTTDGKEVVELSVVQTDKGNALDTLRHQVGATAAMFLGDDVTDEKAFARLTGPDLGVKVGDGESLAQYRVADTVDVATILAFLLEERRNWLYGEQSPPIERLTMLACERSVALLTPDAKLTWLCHPGPDAPAVFADLLGGPAAGHFTINPHRNGLPLGQRYLPNTMTVETRWSRLLVTDYLEPESPPHRTDLVRVISGEATASVVFAPRPEFGGVPVRLLQEEDGLRVLGTSEPFVLRAPGVQWEITSDGLHDTATALVQPTPDAPVVLELRCGTTDLGPHELPELDRRARAGAHWSKWATSLKLPSVEPELVTRSALTLRGLVDAETGGIMAAATTSLPEEIGGVRNWDYRYCWVRDGAMTARELVELGSIEEAEGFLRWLHGVLSTLAGPERLHPLYTLSGTQLGAEAVIDSLPGYKGSRPVRVGNLANHQVQLDVFGPVVELVVTLAEARGELRDEDWQMVRAMAEAVKRRWAEPDHGIWEERHIPRHRVYSRVMCWVTIDRAIKLAEVYHREVPAGWPELRDEIAHDVLTNGWNDEVRAYTTAYDGTDLDAASLFVGLAGLLDPQDERFQSTVTAIEAELRSGSTVYRYRRDDGLPGDEGGFHLCAAWMIEAYLLTGRRTEAEELFEQLVDAAGPTGLLPEQYDPIAERSLGNHPQAYSHIGLIRCARLLSQ</sequence>
<dbReference type="InterPro" id="IPR023214">
    <property type="entry name" value="HAD_sf"/>
</dbReference>
<organism evidence="3 4">
    <name type="scientific">Prauserella shujinwangii</name>
    <dbReference type="NCBI Taxonomy" id="1453103"/>
    <lineage>
        <taxon>Bacteria</taxon>
        <taxon>Bacillati</taxon>
        <taxon>Actinomycetota</taxon>
        <taxon>Actinomycetes</taxon>
        <taxon>Pseudonocardiales</taxon>
        <taxon>Pseudonocardiaceae</taxon>
        <taxon>Prauserella</taxon>
    </lineage>
</organism>
<name>A0A2T0M1K5_9PSEU</name>
<dbReference type="InterPro" id="IPR012341">
    <property type="entry name" value="6hp_glycosidase-like_sf"/>
</dbReference>
<evidence type="ECO:0000313" key="3">
    <source>
        <dbReference type="EMBL" id="PRX50468.1"/>
    </source>
</evidence>
<keyword evidence="4" id="KW-1185">Reference proteome</keyword>
<dbReference type="PANTHER" id="PTHR31616">
    <property type="entry name" value="TREHALASE"/>
    <property type="match status" value="1"/>
</dbReference>
<dbReference type="EMBL" id="PVNH01000002">
    <property type="protein sequence ID" value="PRX50468.1"/>
    <property type="molecule type" value="Genomic_DNA"/>
</dbReference>
<evidence type="ECO:0000313" key="4">
    <source>
        <dbReference type="Proteomes" id="UP000238362"/>
    </source>
</evidence>
<accession>A0A2T0M1K5</accession>
<feature type="domain" description="GH15-like" evidence="1">
    <location>
        <begin position="477"/>
        <end position="837"/>
    </location>
</feature>